<feature type="region of interest" description="Disordered" evidence="1">
    <location>
        <begin position="400"/>
        <end position="433"/>
    </location>
</feature>
<accession>A0A0G4N138</accession>
<gene>
    <name evidence="3" type="ORF">BN1708_000214</name>
    <name evidence="4" type="ORF">BN1723_015676</name>
</gene>
<dbReference type="Gene3D" id="1.20.1280.50">
    <property type="match status" value="1"/>
</dbReference>
<dbReference type="Proteomes" id="UP000044602">
    <property type="component" value="Unassembled WGS sequence"/>
</dbReference>
<dbReference type="AlphaFoldDB" id="A0A0G4N138"/>
<dbReference type="EMBL" id="CVQI01031975">
    <property type="protein sequence ID" value="CRK40188.1"/>
    <property type="molecule type" value="Genomic_DNA"/>
</dbReference>
<name>A0A0G4N138_VERLO</name>
<proteinExistence type="predicted"/>
<feature type="compositionally biased region" description="Polar residues" evidence="1">
    <location>
        <begin position="9"/>
        <end position="28"/>
    </location>
</feature>
<dbReference type="Proteomes" id="UP000045706">
    <property type="component" value="Unassembled WGS sequence"/>
</dbReference>
<dbReference type="EMBL" id="CVQH01000001">
    <property type="protein sequence ID" value="CRJ80317.1"/>
    <property type="molecule type" value="Genomic_DNA"/>
</dbReference>
<evidence type="ECO:0000313" key="6">
    <source>
        <dbReference type="Proteomes" id="UP000045706"/>
    </source>
</evidence>
<reference evidence="5 6" key="1">
    <citation type="submission" date="2015-05" db="EMBL/GenBank/DDBJ databases">
        <authorList>
            <person name="Fogelqvist Johan"/>
        </authorList>
    </citation>
    <scope>NUCLEOTIDE SEQUENCE [LARGE SCALE GENOMIC DNA]</scope>
    <source>
        <strain evidence="3">VL1</strain>
        <strain evidence="4">VL2</strain>
    </source>
</reference>
<dbReference type="InterPro" id="IPR036047">
    <property type="entry name" value="F-box-like_dom_sf"/>
</dbReference>
<feature type="domain" description="F-box" evidence="2">
    <location>
        <begin position="79"/>
        <end position="125"/>
    </location>
</feature>
<dbReference type="PROSITE" id="PS50181">
    <property type="entry name" value="FBOX"/>
    <property type="match status" value="1"/>
</dbReference>
<feature type="compositionally biased region" description="Basic and acidic residues" evidence="1">
    <location>
        <begin position="400"/>
        <end position="410"/>
    </location>
</feature>
<dbReference type="SUPFAM" id="SSF81383">
    <property type="entry name" value="F-box domain"/>
    <property type="match status" value="1"/>
</dbReference>
<evidence type="ECO:0000313" key="4">
    <source>
        <dbReference type="EMBL" id="CRK40188.1"/>
    </source>
</evidence>
<dbReference type="STRING" id="100787.A0A0G4N138"/>
<protein>
    <recommendedName>
        <fullName evidence="2">F-box domain-containing protein</fullName>
    </recommendedName>
</protein>
<feature type="region of interest" description="Disordered" evidence="1">
    <location>
        <begin position="1"/>
        <end position="28"/>
    </location>
</feature>
<evidence type="ECO:0000313" key="5">
    <source>
        <dbReference type="Proteomes" id="UP000044602"/>
    </source>
</evidence>
<evidence type="ECO:0000256" key="1">
    <source>
        <dbReference type="SAM" id="MobiDB-lite"/>
    </source>
</evidence>
<sequence length="636" mass="72421">MEAVAMDTASDSQPQPGSLQPGSVSTPSSFLDEFLKLKRPDGQPDTAARSEAVESLIDALSPWERWHLRTRMNALSIGLARLPDLPAEVIAMIGSHLHLSDIASCRAVSQAWSRAWTQDEVARDLLRHFYPGLLETASAAAPRRPALRVFDEASRRSRRRQAFRFTACLAEDTVELLEPDMAERPPALSPDPALHPGGEFPVMHPGAHGVVFYNLSERQREQPNQYCHGRFLWQLDDCCFYLDNFDTGYRRLISWTEGRLRGIATCNIALTSHLVVLTNERRNLLVVYNMALQEFRTVSLPSRLDRCYADRTSIGLALHSVSEMYLWRWDEGLQALEVAPPHRASSEQYGETCFMFHPTKPKVFSIVTLCRTGGNRSGSRRKAKSVYSLHLHVSDYHDRQLLTTRTHERTNLPSRSNPLGHPQQRRPRGSVRDEIRWSSQKAFHPINTHGTHAAFVDSPSSKDVALVSYNMVTRQMHLDLLGDQPAALFKRWRDLGGQNGIGLFVFMLWEENLYVHLCHNKSGTAAFGFEPFLRHVDIRSEEWNGKLKLAVPSRGMASSITSYLYGDDRYLLLSREIAHYYVVWKFDNLDEPGKAPKGWNTWSEIQQRLPDHRAAWALELRETDEESQTSSMEYDT</sequence>
<evidence type="ECO:0000259" key="2">
    <source>
        <dbReference type="PROSITE" id="PS50181"/>
    </source>
</evidence>
<dbReference type="CDD" id="cd09917">
    <property type="entry name" value="F-box_SF"/>
    <property type="match status" value="1"/>
</dbReference>
<evidence type="ECO:0000313" key="3">
    <source>
        <dbReference type="EMBL" id="CRJ80317.1"/>
    </source>
</evidence>
<organism evidence="4 6">
    <name type="scientific">Verticillium longisporum</name>
    <name type="common">Verticillium dahliae var. longisporum</name>
    <dbReference type="NCBI Taxonomy" id="100787"/>
    <lineage>
        <taxon>Eukaryota</taxon>
        <taxon>Fungi</taxon>
        <taxon>Dikarya</taxon>
        <taxon>Ascomycota</taxon>
        <taxon>Pezizomycotina</taxon>
        <taxon>Sordariomycetes</taxon>
        <taxon>Hypocreomycetidae</taxon>
        <taxon>Glomerellales</taxon>
        <taxon>Plectosphaerellaceae</taxon>
        <taxon>Verticillium</taxon>
    </lineage>
</organism>
<keyword evidence="5" id="KW-1185">Reference proteome</keyword>
<dbReference type="InterPro" id="IPR001810">
    <property type="entry name" value="F-box_dom"/>
</dbReference>